<dbReference type="Proteomes" id="UP001622950">
    <property type="component" value="Unassembled WGS sequence"/>
</dbReference>
<reference evidence="1" key="1">
    <citation type="submission" date="2024-11" db="EMBL/GenBank/DDBJ databases">
        <authorList>
            <person name="Lucas J.A."/>
        </authorList>
    </citation>
    <scope>NUCLEOTIDE SEQUENCE</scope>
    <source>
        <strain evidence="1">Z 8.8</strain>
    </source>
</reference>
<protein>
    <submittedName>
        <fullName evidence="1">Uncharacterized protein</fullName>
    </submittedName>
</protein>
<keyword evidence="2" id="KW-1185">Reference proteome</keyword>
<proteinExistence type="predicted"/>
<name>A0ACC7MYE6_9PSED</name>
<gene>
    <name evidence="1" type="ORF">ACJEBM_11465</name>
</gene>
<sequence length="58" mass="6712">MVALRRKTTIRGRPMKPLELNVMCDKCGHSRAHGNHDKCSKLRQAETAERRARENSHE</sequence>
<dbReference type="EMBL" id="JBJHQE010000016">
    <property type="protein sequence ID" value="MFK9081290.1"/>
    <property type="molecule type" value="Genomic_DNA"/>
</dbReference>
<accession>A0ACC7MYE6</accession>
<organism evidence="1 2">
    <name type="scientific">Pseudomonas neuropathica</name>
    <dbReference type="NCBI Taxonomy" id="2730425"/>
    <lineage>
        <taxon>Bacteria</taxon>
        <taxon>Pseudomonadati</taxon>
        <taxon>Pseudomonadota</taxon>
        <taxon>Gammaproteobacteria</taxon>
        <taxon>Pseudomonadales</taxon>
        <taxon>Pseudomonadaceae</taxon>
        <taxon>Pseudomonas</taxon>
    </lineage>
</organism>
<evidence type="ECO:0000313" key="2">
    <source>
        <dbReference type="Proteomes" id="UP001622950"/>
    </source>
</evidence>
<comment type="caution">
    <text evidence="1">The sequence shown here is derived from an EMBL/GenBank/DDBJ whole genome shotgun (WGS) entry which is preliminary data.</text>
</comment>
<evidence type="ECO:0000313" key="1">
    <source>
        <dbReference type="EMBL" id="MFK9081290.1"/>
    </source>
</evidence>